<dbReference type="Pfam" id="PF07301">
    <property type="entry name" value="DUF1453"/>
    <property type="match status" value="1"/>
</dbReference>
<comment type="caution">
    <text evidence="2">The sequence shown here is derived from an EMBL/GenBank/DDBJ whole genome shotgun (WGS) entry which is preliminary data.</text>
</comment>
<dbReference type="PANTHER" id="PTHR39164">
    <property type="entry name" value="PROTEIN CCDC"/>
    <property type="match status" value="1"/>
</dbReference>
<evidence type="ECO:0000256" key="1">
    <source>
        <dbReference type="SAM" id="Phobius"/>
    </source>
</evidence>
<reference evidence="2 3" key="1">
    <citation type="submission" date="2023-07" db="EMBL/GenBank/DDBJ databases">
        <title>Genomic Encyclopedia of Type Strains, Phase IV (KMG-IV): sequencing the most valuable type-strain genomes for metagenomic binning, comparative biology and taxonomic classification.</title>
        <authorList>
            <person name="Goeker M."/>
        </authorList>
    </citation>
    <scope>NUCLEOTIDE SEQUENCE [LARGE SCALE GENOMIC DNA]</scope>
    <source>
        <strain evidence="2 3">DSM 19154</strain>
    </source>
</reference>
<gene>
    <name evidence="2" type="ORF">J2S05_003044</name>
</gene>
<keyword evidence="1" id="KW-0472">Membrane</keyword>
<keyword evidence="1" id="KW-1133">Transmembrane helix</keyword>
<dbReference type="PANTHER" id="PTHR39164:SF1">
    <property type="entry name" value="PROTEIN CCDC"/>
    <property type="match status" value="1"/>
</dbReference>
<dbReference type="InterPro" id="IPR058247">
    <property type="entry name" value="DUF1453"/>
</dbReference>
<evidence type="ECO:0000313" key="2">
    <source>
        <dbReference type="EMBL" id="MDQ0208235.1"/>
    </source>
</evidence>
<dbReference type="EMBL" id="JAUSUA010000004">
    <property type="protein sequence ID" value="MDQ0208235.1"/>
    <property type="molecule type" value="Genomic_DNA"/>
</dbReference>
<keyword evidence="3" id="KW-1185">Reference proteome</keyword>
<feature type="transmembrane region" description="Helical" evidence="1">
    <location>
        <begin position="6"/>
        <end position="25"/>
    </location>
</feature>
<sequence length="174" mass="19641">MDNMLLLIPIVLAIVMGGIALLVRMKASKKPASLKKIILPPIFMSTGFLMFLYEPTRPASLQIAEALAVGMIFSIFLIATSKFEIRDGQIFLQRSKAFMFILMGLLIIRVAFRAFLGKDINPEELSGMFFLLAYGMILPWRISMYFSYRKIEKQLHNSGGPTVISTNREPAPYK</sequence>
<accession>A0ABT9YK44</accession>
<proteinExistence type="predicted"/>
<name>A0ABT9YK44_9BACI</name>
<feature type="transmembrane region" description="Helical" evidence="1">
    <location>
        <begin position="59"/>
        <end position="78"/>
    </location>
</feature>
<dbReference type="InterPro" id="IPR031306">
    <property type="entry name" value="CcdC"/>
</dbReference>
<keyword evidence="1" id="KW-0812">Transmembrane</keyword>
<feature type="transmembrane region" description="Helical" evidence="1">
    <location>
        <begin position="128"/>
        <end position="148"/>
    </location>
</feature>
<evidence type="ECO:0000313" key="3">
    <source>
        <dbReference type="Proteomes" id="UP001225034"/>
    </source>
</evidence>
<organism evidence="2 3">
    <name type="scientific">Alkalicoccobacillus murimartini</name>
    <dbReference type="NCBI Taxonomy" id="171685"/>
    <lineage>
        <taxon>Bacteria</taxon>
        <taxon>Bacillati</taxon>
        <taxon>Bacillota</taxon>
        <taxon>Bacilli</taxon>
        <taxon>Bacillales</taxon>
        <taxon>Bacillaceae</taxon>
        <taxon>Alkalicoccobacillus</taxon>
    </lineage>
</organism>
<feature type="transmembrane region" description="Helical" evidence="1">
    <location>
        <begin position="37"/>
        <end position="53"/>
    </location>
</feature>
<feature type="transmembrane region" description="Helical" evidence="1">
    <location>
        <begin position="98"/>
        <end position="116"/>
    </location>
</feature>
<protein>
    <submittedName>
        <fullName evidence="2">Membrane protein CcdC involved in cytochrome C biogenesis</fullName>
    </submittedName>
</protein>
<dbReference type="Proteomes" id="UP001225034">
    <property type="component" value="Unassembled WGS sequence"/>
</dbReference>
<dbReference type="PIRSF" id="PIRSF021441">
    <property type="entry name" value="DUF1453"/>
    <property type="match status" value="1"/>
</dbReference>